<dbReference type="EMBL" id="CP018258">
    <property type="protein sequence ID" value="APV44591.1"/>
    <property type="molecule type" value="Genomic_DNA"/>
</dbReference>
<reference evidence="2" key="1">
    <citation type="submission" date="2016-11" db="EMBL/GenBank/DDBJ databases">
        <title>Dehalogenimonas formicexedens sp. nov., a chlorinated alkane respiring bacterium isolated from contaminated groundwater.</title>
        <authorList>
            <person name="Key T.A."/>
            <person name="Bowman K.S."/>
            <person name="Lee I."/>
            <person name="Chun J."/>
            <person name="Albuquerque L."/>
            <person name="da Costa M.S."/>
            <person name="Rainey F.A."/>
            <person name="Moe W.M."/>
        </authorList>
    </citation>
    <scope>NUCLEOTIDE SEQUENCE [LARGE SCALE GENOMIC DNA]</scope>
    <source>
        <strain evidence="2">NSZ-14</strain>
    </source>
</reference>
<accession>A0A1P8F7Z0</accession>
<dbReference type="KEGG" id="dfo:Dform_01263"/>
<evidence type="ECO:0000313" key="2">
    <source>
        <dbReference type="Proteomes" id="UP000185934"/>
    </source>
</evidence>
<dbReference type="STRING" id="1839801.Dform_01263"/>
<organism evidence="1 2">
    <name type="scientific">Dehalogenimonas formicexedens</name>
    <dbReference type="NCBI Taxonomy" id="1839801"/>
    <lineage>
        <taxon>Bacteria</taxon>
        <taxon>Bacillati</taxon>
        <taxon>Chloroflexota</taxon>
        <taxon>Dehalococcoidia</taxon>
        <taxon>Dehalococcoidales</taxon>
        <taxon>Dehalococcoidaceae</taxon>
        <taxon>Dehalogenimonas</taxon>
    </lineage>
</organism>
<evidence type="ECO:0000313" key="1">
    <source>
        <dbReference type="EMBL" id="APV44591.1"/>
    </source>
</evidence>
<gene>
    <name evidence="1" type="ORF">Dform_01263</name>
</gene>
<protein>
    <submittedName>
        <fullName evidence="1">Uncharacterized protein</fullName>
    </submittedName>
</protein>
<dbReference type="OrthoDB" id="9895762at2"/>
<proteinExistence type="predicted"/>
<keyword evidence="2" id="KW-1185">Reference proteome</keyword>
<sequence length="60" mass="6755">MKQSNFNVATQHCGLCHYSGYSNRCTFFDDGYCPYIQSVKEIKQTGKLVLEQETVSTIAA</sequence>
<dbReference type="AlphaFoldDB" id="A0A1P8F7Z0"/>
<dbReference type="Proteomes" id="UP000185934">
    <property type="component" value="Chromosome"/>
</dbReference>
<name>A0A1P8F7Z0_9CHLR</name>
<dbReference type="RefSeq" id="WP_076004259.1">
    <property type="nucleotide sequence ID" value="NZ_CP018258.1"/>
</dbReference>